<evidence type="ECO:0000313" key="2">
    <source>
        <dbReference type="Proteomes" id="UP000050349"/>
    </source>
</evidence>
<dbReference type="AlphaFoldDB" id="A0A0P9BEX4"/>
<gene>
    <name evidence="1" type="ORF">AN403_5762</name>
</gene>
<protein>
    <submittedName>
        <fullName evidence="1">Uncharacterized protein</fullName>
    </submittedName>
</protein>
<name>A0A0P9BEX4_PSEFL</name>
<sequence>MIGRTTSCGRTDALKTKCAQVEFIDENVDHAHWIFFGYVIVQTLRQQGDLRPSLTFNKSLHDRPRYDLDDQNVRQSLAFSHSLEPNGLRGL</sequence>
<accession>A0A0P9BEX4</accession>
<evidence type="ECO:0000313" key="1">
    <source>
        <dbReference type="EMBL" id="KPU61610.1"/>
    </source>
</evidence>
<proteinExistence type="predicted"/>
<reference evidence="1 2" key="1">
    <citation type="submission" date="2015-09" db="EMBL/GenBank/DDBJ databases">
        <authorList>
            <person name="Jackson K.R."/>
            <person name="Lunt B.L."/>
            <person name="Fisher J.N.B."/>
            <person name="Gardner A.V."/>
            <person name="Bailey M.E."/>
            <person name="Deus L.M."/>
            <person name="Earl A.S."/>
            <person name="Gibby P.D."/>
            <person name="Hartmann K.A."/>
            <person name="Liu J.E."/>
            <person name="Manci A.M."/>
            <person name="Nielsen D.A."/>
            <person name="Solomon M.B."/>
            <person name="Breakwell D.P."/>
            <person name="Burnett S.H."/>
            <person name="Grose J.H."/>
        </authorList>
    </citation>
    <scope>NUCLEOTIDE SEQUENCE [LARGE SCALE GENOMIC DNA]</scope>
    <source>
        <strain evidence="1 2">S613</strain>
    </source>
</reference>
<dbReference type="Proteomes" id="UP000050349">
    <property type="component" value="Unassembled WGS sequence"/>
</dbReference>
<organism evidence="1 2">
    <name type="scientific">Pseudomonas fluorescens</name>
    <dbReference type="NCBI Taxonomy" id="294"/>
    <lineage>
        <taxon>Bacteria</taxon>
        <taxon>Pseudomonadati</taxon>
        <taxon>Pseudomonadota</taxon>
        <taxon>Gammaproteobacteria</taxon>
        <taxon>Pseudomonadales</taxon>
        <taxon>Pseudomonadaceae</taxon>
        <taxon>Pseudomonas</taxon>
    </lineage>
</organism>
<comment type="caution">
    <text evidence="1">The sequence shown here is derived from an EMBL/GenBank/DDBJ whole genome shotgun (WGS) entry which is preliminary data.</text>
</comment>
<dbReference type="EMBL" id="LJXB01000051">
    <property type="protein sequence ID" value="KPU61610.1"/>
    <property type="molecule type" value="Genomic_DNA"/>
</dbReference>